<organism evidence="1 2">
    <name type="scientific">Puniceibacterium antarcticum</name>
    <dbReference type="NCBI Taxonomy" id="1206336"/>
    <lineage>
        <taxon>Bacteria</taxon>
        <taxon>Pseudomonadati</taxon>
        <taxon>Pseudomonadota</taxon>
        <taxon>Alphaproteobacteria</taxon>
        <taxon>Rhodobacterales</taxon>
        <taxon>Paracoccaceae</taxon>
        <taxon>Puniceibacterium</taxon>
    </lineage>
</organism>
<dbReference type="EMBL" id="AWWI01000026">
    <property type="protein sequence ID" value="PIL21734.1"/>
    <property type="molecule type" value="Genomic_DNA"/>
</dbReference>
<comment type="caution">
    <text evidence="1">The sequence shown here is derived from an EMBL/GenBank/DDBJ whole genome shotgun (WGS) entry which is preliminary data.</text>
</comment>
<evidence type="ECO:0000313" key="2">
    <source>
        <dbReference type="Proteomes" id="UP000231259"/>
    </source>
</evidence>
<dbReference type="Proteomes" id="UP000231259">
    <property type="component" value="Unassembled WGS sequence"/>
</dbReference>
<sequence length="97" mass="10607">MTPIRTRIGRFLRRPEVTICLGIFVCVCGISEIMEEIIDGYDGVLGSVHGVLAFGIMTLLKGVTELAEGIELVTIEIEEVNREQSEAAEANENVLKS</sequence>
<evidence type="ECO:0000313" key="1">
    <source>
        <dbReference type="EMBL" id="PIL21734.1"/>
    </source>
</evidence>
<reference evidence="1 2" key="1">
    <citation type="submission" date="2013-09" db="EMBL/GenBank/DDBJ databases">
        <title>Genome sequencing of Phaeobacter antarcticus sp. nov. SM1211.</title>
        <authorList>
            <person name="Zhang X.-Y."/>
            <person name="Liu C."/>
            <person name="Chen X.-L."/>
            <person name="Xie B.-B."/>
            <person name="Qin Q.-L."/>
            <person name="Rong J.-C."/>
            <person name="Zhang Y.-Z."/>
        </authorList>
    </citation>
    <scope>NUCLEOTIDE SEQUENCE [LARGE SCALE GENOMIC DNA]</scope>
    <source>
        <strain evidence="1 2">SM1211</strain>
    </source>
</reference>
<accession>A0A2G8RJI0</accession>
<protein>
    <recommendedName>
        <fullName evidence="3">MotA/TolQ/ExbB proton channel domain-containing protein</fullName>
    </recommendedName>
</protein>
<name>A0A2G8RJI0_9RHOB</name>
<gene>
    <name evidence="1" type="ORF">P775_02860</name>
</gene>
<dbReference type="AlphaFoldDB" id="A0A2G8RJI0"/>
<proteinExistence type="predicted"/>
<evidence type="ECO:0008006" key="3">
    <source>
        <dbReference type="Google" id="ProtNLM"/>
    </source>
</evidence>
<keyword evidence="2" id="KW-1185">Reference proteome</keyword>